<dbReference type="Pfam" id="PF02541">
    <property type="entry name" value="Ppx-GppA"/>
    <property type="match status" value="1"/>
</dbReference>
<dbReference type="OrthoDB" id="3698573at2"/>
<dbReference type="PANTHER" id="PTHR30005:SF0">
    <property type="entry name" value="RETROGRADE REGULATION PROTEIN 2"/>
    <property type="match status" value="1"/>
</dbReference>
<dbReference type="InterPro" id="IPR043129">
    <property type="entry name" value="ATPase_NBD"/>
</dbReference>
<evidence type="ECO:0000259" key="1">
    <source>
        <dbReference type="Pfam" id="PF02541"/>
    </source>
</evidence>
<dbReference type="Gene3D" id="3.30.420.150">
    <property type="entry name" value="Exopolyphosphatase. Domain 2"/>
    <property type="match status" value="1"/>
</dbReference>
<dbReference type="STRING" id="51670.SAMN04488557_2819"/>
<gene>
    <name evidence="3" type="ORF">SAMN04488557_2819</name>
</gene>
<sequence>MTRWKELSGANERTAEMEPIGVVDIGSNSVRLVIYEGAVRAPTPVFNEKILCGLGRSVASTGSLGIEAVDRALAALSRFRIIAKILSVKNLKVIATAAVRDAQNGRDFIEQGQRAIGARIEVLSGDTEARLAAQGIMMGFVDPDGVVGDLGGGSLELIDLTQERLKEAATLPLGGLRLIDTTGNKIERATDVIDAAIASLPWVRNGAGRTFYAVGGTWRSLAKLQMDRVDYPLRVMQGYKLTTREALDLCEQFRKAKKPLDIPGIAGVAKARREVLPFGALVLERLLRQMEPRQIVFSVFGIREGLIYGLLPPFEKARDPLISFCEDYAALRSRSVAHAFELCDWTDQLFADPAQEETADERRLRHAACILSDVGWRAHPDYRGEQSVNTIAHAGLGGVDHPGRIFLALSVFHRHETSEEEGGGQLSDRLRSLVTKRVQRRARIVGAAIRTAHMLSIGMAGVIDQTSLSYENGTLVLTIPAAYAALDGERLRRRFETLAALVGKRPEIRITG</sequence>
<dbReference type="SUPFAM" id="SSF53067">
    <property type="entry name" value="Actin-like ATPase domain"/>
    <property type="match status" value="2"/>
</dbReference>
<evidence type="ECO:0000313" key="3">
    <source>
        <dbReference type="EMBL" id="SFV36835.1"/>
    </source>
</evidence>
<keyword evidence="4" id="KW-1185">Reference proteome</keyword>
<dbReference type="RefSeq" id="WP_092868380.1">
    <property type="nucleotide sequence ID" value="NZ_FPCH01000003.1"/>
</dbReference>
<protein>
    <submittedName>
        <fullName evidence="3">Exopolyphosphatase / guanosine-5'-triphosphate,3'-diphosphate pyrophosphatase</fullName>
    </submittedName>
</protein>
<name>A0A1I7NQD6_9HYPH</name>
<dbReference type="InterPro" id="IPR048951">
    <property type="entry name" value="Ppx_C"/>
</dbReference>
<dbReference type="InterPro" id="IPR050273">
    <property type="entry name" value="GppA/Ppx_hydrolase"/>
</dbReference>
<dbReference type="Proteomes" id="UP000199423">
    <property type="component" value="Unassembled WGS sequence"/>
</dbReference>
<proteinExistence type="predicted"/>
<dbReference type="GO" id="GO:0016462">
    <property type="term" value="F:pyrophosphatase activity"/>
    <property type="evidence" value="ECO:0007669"/>
    <property type="project" value="TreeGrafter"/>
</dbReference>
<dbReference type="InterPro" id="IPR003695">
    <property type="entry name" value="Ppx_GppA_N"/>
</dbReference>
<feature type="domain" description="Exopolyphosphatase C-terminal" evidence="2">
    <location>
        <begin position="321"/>
        <end position="506"/>
    </location>
</feature>
<dbReference type="SUPFAM" id="SSF109604">
    <property type="entry name" value="HD-domain/PDEase-like"/>
    <property type="match status" value="1"/>
</dbReference>
<organism evidence="3 4">
    <name type="scientific">Hyphomicrobium facile</name>
    <dbReference type="NCBI Taxonomy" id="51670"/>
    <lineage>
        <taxon>Bacteria</taxon>
        <taxon>Pseudomonadati</taxon>
        <taxon>Pseudomonadota</taxon>
        <taxon>Alphaproteobacteria</taxon>
        <taxon>Hyphomicrobiales</taxon>
        <taxon>Hyphomicrobiaceae</taxon>
        <taxon>Hyphomicrobium</taxon>
    </lineage>
</organism>
<dbReference type="Gene3D" id="3.30.420.40">
    <property type="match status" value="1"/>
</dbReference>
<feature type="domain" description="Ppx/GppA phosphatase N-terminal" evidence="1">
    <location>
        <begin position="35"/>
        <end position="312"/>
    </location>
</feature>
<dbReference type="Pfam" id="PF21697">
    <property type="entry name" value="Ppx_C"/>
    <property type="match status" value="1"/>
</dbReference>
<dbReference type="Gene3D" id="1.10.3210.10">
    <property type="entry name" value="Hypothetical protein af1432"/>
    <property type="match status" value="1"/>
</dbReference>
<evidence type="ECO:0000259" key="2">
    <source>
        <dbReference type="Pfam" id="PF21697"/>
    </source>
</evidence>
<dbReference type="PANTHER" id="PTHR30005">
    <property type="entry name" value="EXOPOLYPHOSPHATASE"/>
    <property type="match status" value="1"/>
</dbReference>
<accession>A0A1I7NQD6</accession>
<reference evidence="4" key="1">
    <citation type="submission" date="2016-10" db="EMBL/GenBank/DDBJ databases">
        <authorList>
            <person name="Varghese N."/>
            <person name="Submissions S."/>
        </authorList>
    </citation>
    <scope>NUCLEOTIDE SEQUENCE [LARGE SCALE GENOMIC DNA]</scope>
    <source>
        <strain evidence="4">DSM 1565</strain>
    </source>
</reference>
<dbReference type="EMBL" id="FPCH01000003">
    <property type="protein sequence ID" value="SFV36835.1"/>
    <property type="molecule type" value="Genomic_DNA"/>
</dbReference>
<dbReference type="CDD" id="cd24052">
    <property type="entry name" value="ASKHA_NBD_HpPPX-GppA-like"/>
    <property type="match status" value="1"/>
</dbReference>
<evidence type="ECO:0000313" key="4">
    <source>
        <dbReference type="Proteomes" id="UP000199423"/>
    </source>
</evidence>
<dbReference type="AlphaFoldDB" id="A0A1I7NQD6"/>